<accession>A0A0S7BCW2</accession>
<dbReference type="InterPro" id="IPR029441">
    <property type="entry name" value="Cass2"/>
</dbReference>
<evidence type="ECO:0000313" key="2">
    <source>
        <dbReference type="EMBL" id="GAP13097.1"/>
    </source>
</evidence>
<dbReference type="Pfam" id="PF14526">
    <property type="entry name" value="Cass2"/>
    <property type="match status" value="1"/>
</dbReference>
<name>A0A0S7BCW2_9CHLR</name>
<feature type="domain" description="Integron-associated effector binding protein" evidence="1">
    <location>
        <begin position="13"/>
        <end position="156"/>
    </location>
</feature>
<gene>
    <name evidence="2" type="ORF">LARV_00839</name>
</gene>
<dbReference type="STRING" id="360412.LARV_00839"/>
<keyword evidence="3" id="KW-1185">Reference proteome</keyword>
<reference evidence="2" key="1">
    <citation type="submission" date="2015-07" db="EMBL/GenBank/DDBJ databases">
        <title>Draft Genome Sequences of Anaerolinea thermolimosa IMO-1, Bellilinea caldifistulae GOMI-1, Leptolinea tardivitalis YMTK-2, Levilinea saccharolytica KIBI-1,Longilinea arvoryzae KOME-1, Previously Described as Members of the Anaerolineaceae (Chloroflexi).</title>
        <authorList>
            <person name="Sekiguchi Y."/>
            <person name="Ohashi A."/>
            <person name="Matsuura N."/>
            <person name="Tourlousse M.D."/>
        </authorList>
    </citation>
    <scope>NUCLEOTIDE SEQUENCE [LARGE SCALE GENOMIC DNA]</scope>
    <source>
        <strain evidence="2">KOME-1</strain>
    </source>
</reference>
<evidence type="ECO:0000313" key="3">
    <source>
        <dbReference type="Proteomes" id="UP000055060"/>
    </source>
</evidence>
<dbReference type="AlphaFoldDB" id="A0A0S7BCW2"/>
<dbReference type="InterPro" id="IPR011256">
    <property type="entry name" value="Reg_factor_effector_dom_sf"/>
</dbReference>
<dbReference type="RefSeq" id="WP_075072456.1">
    <property type="nucleotide sequence ID" value="NZ_DF967972.1"/>
</dbReference>
<dbReference type="SUPFAM" id="SSF55136">
    <property type="entry name" value="Probable bacterial effector-binding domain"/>
    <property type="match status" value="1"/>
</dbReference>
<sequence length="157" mass="17702">MTNPKMSEVSFQNLPPMKMACYQVVSREPEDEGGKFMDAWIEARDLQGGRRFGFDVPVTAEQARAGIRGYEQWHSVPNDVTGADGVMVRSFPGGRYAVLRLFDPFTAPFETIPAGWRYLHEWMQSHPEIKCGYHPCLEELVPGEAGGMDLILYYPIG</sequence>
<dbReference type="EMBL" id="DF967972">
    <property type="protein sequence ID" value="GAP13097.1"/>
    <property type="molecule type" value="Genomic_DNA"/>
</dbReference>
<organism evidence="2">
    <name type="scientific">Longilinea arvoryzae</name>
    <dbReference type="NCBI Taxonomy" id="360412"/>
    <lineage>
        <taxon>Bacteria</taxon>
        <taxon>Bacillati</taxon>
        <taxon>Chloroflexota</taxon>
        <taxon>Anaerolineae</taxon>
        <taxon>Anaerolineales</taxon>
        <taxon>Anaerolineaceae</taxon>
        <taxon>Longilinea</taxon>
    </lineage>
</organism>
<evidence type="ECO:0000259" key="1">
    <source>
        <dbReference type="Pfam" id="PF14526"/>
    </source>
</evidence>
<dbReference type="Proteomes" id="UP000055060">
    <property type="component" value="Unassembled WGS sequence"/>
</dbReference>
<proteinExistence type="predicted"/>
<protein>
    <submittedName>
        <fullName evidence="2">Transcriptional regulator, effector-binding domain/component</fullName>
    </submittedName>
</protein>
<dbReference type="Gene3D" id="3.20.80.10">
    <property type="entry name" value="Regulatory factor, effector binding domain"/>
    <property type="match status" value="1"/>
</dbReference>